<dbReference type="Proteomes" id="UP000070572">
    <property type="component" value="Unassembled WGS sequence"/>
</dbReference>
<dbReference type="Gene3D" id="1.10.1200.10">
    <property type="entry name" value="ACP-like"/>
    <property type="match status" value="1"/>
</dbReference>
<dbReference type="InterPro" id="IPR009081">
    <property type="entry name" value="PP-bd_ACP"/>
</dbReference>
<sequence>MALDADALAALADFGKNLPGGSENESRTEGTTGSAAALESEVVSEENNARNADASSGSIPPAWENFSGDPAVIASLLEAVSAETDWEQKDLQPETELRTQLEFDDLSLYAVVARIEGELGKKRSDTQIAECKTLEELARLYQSH</sequence>
<evidence type="ECO:0000256" key="1">
    <source>
        <dbReference type="SAM" id="MobiDB-lite"/>
    </source>
</evidence>
<comment type="caution">
    <text evidence="3">The sequence shown here is derived from an EMBL/GenBank/DDBJ whole genome shotgun (WGS) entry which is preliminary data.</text>
</comment>
<protein>
    <submittedName>
        <fullName evidence="4">Acyl carrier protein</fullName>
    </submittedName>
</protein>
<feature type="compositionally biased region" description="Low complexity" evidence="1">
    <location>
        <begin position="34"/>
        <end position="52"/>
    </location>
</feature>
<accession>A0AB34WYR7</accession>
<dbReference type="Proteomes" id="UP000243201">
    <property type="component" value="Unassembled WGS sequence"/>
</dbReference>
<organism evidence="3 5">
    <name type="scientific">Varibaculum cambriense</name>
    <dbReference type="NCBI Taxonomy" id="184870"/>
    <lineage>
        <taxon>Bacteria</taxon>
        <taxon>Bacillati</taxon>
        <taxon>Actinomycetota</taxon>
        <taxon>Actinomycetes</taxon>
        <taxon>Actinomycetales</taxon>
        <taxon>Actinomycetaceae</taxon>
        <taxon>Varibaculum</taxon>
    </lineage>
</organism>
<dbReference type="Pfam" id="PF00550">
    <property type="entry name" value="PP-binding"/>
    <property type="match status" value="1"/>
</dbReference>
<name>A0AB34WYR7_9ACTO</name>
<dbReference type="InterPro" id="IPR036736">
    <property type="entry name" value="ACP-like_sf"/>
</dbReference>
<evidence type="ECO:0000313" key="3">
    <source>
        <dbReference type="EMBL" id="KXB80489.1"/>
    </source>
</evidence>
<dbReference type="AlphaFoldDB" id="A0AB34WYR7"/>
<keyword evidence="6" id="KW-1185">Reference proteome</keyword>
<proteinExistence type="predicted"/>
<evidence type="ECO:0000313" key="4">
    <source>
        <dbReference type="EMBL" id="PMB90635.1"/>
    </source>
</evidence>
<reference evidence="3 5" key="1">
    <citation type="submission" date="2016-01" db="EMBL/GenBank/DDBJ databases">
        <authorList>
            <person name="Mitreva M."/>
            <person name="Pepin K.H."/>
            <person name="Mihindukulasuriya K.A."/>
            <person name="Fulton R."/>
            <person name="Fronick C."/>
            <person name="O'Laughlin M."/>
            <person name="Miner T."/>
            <person name="Herter B."/>
            <person name="Rosa B.A."/>
            <person name="Cordes M."/>
            <person name="Tomlinson C."/>
            <person name="Wollam A."/>
            <person name="Palsikar V.B."/>
            <person name="Mardis E.R."/>
            <person name="Wilson R.K."/>
        </authorList>
    </citation>
    <scope>NUCLEOTIDE SEQUENCE [LARGE SCALE GENOMIC DNA]</scope>
    <source>
        <strain evidence="3 5">DNF00696</strain>
    </source>
</reference>
<evidence type="ECO:0000259" key="2">
    <source>
        <dbReference type="Pfam" id="PF00550"/>
    </source>
</evidence>
<evidence type="ECO:0000313" key="6">
    <source>
        <dbReference type="Proteomes" id="UP000243201"/>
    </source>
</evidence>
<dbReference type="RefSeq" id="WP_060920484.1">
    <property type="nucleotide sequence ID" value="NZ_JAHAIW010000002.1"/>
</dbReference>
<dbReference type="SUPFAM" id="SSF47336">
    <property type="entry name" value="ACP-like"/>
    <property type="match status" value="1"/>
</dbReference>
<feature type="region of interest" description="Disordered" evidence="1">
    <location>
        <begin position="13"/>
        <end position="63"/>
    </location>
</feature>
<dbReference type="EMBL" id="PNGC01000001">
    <property type="protein sequence ID" value="PMB90635.1"/>
    <property type="molecule type" value="Genomic_DNA"/>
</dbReference>
<feature type="domain" description="Carrier" evidence="2">
    <location>
        <begin position="76"/>
        <end position="140"/>
    </location>
</feature>
<reference evidence="4 6" key="2">
    <citation type="submission" date="2017-09" db="EMBL/GenBank/DDBJ databases">
        <title>Bacterial strain isolated from the female urinary microbiota.</title>
        <authorList>
            <person name="Thomas-White K."/>
            <person name="Kumar N."/>
            <person name="Forster S."/>
            <person name="Putonti C."/>
            <person name="Lawley T."/>
            <person name="Wolfe A.J."/>
        </authorList>
    </citation>
    <scope>NUCLEOTIDE SEQUENCE [LARGE SCALE GENOMIC DNA]</scope>
    <source>
        <strain evidence="4 6">UMB0744</strain>
    </source>
</reference>
<gene>
    <name evidence="4" type="ORF">CJ240_02585</name>
    <name evidence="3" type="ORF">HMPREF1862_01171</name>
</gene>
<dbReference type="EMBL" id="LSDN01000015">
    <property type="protein sequence ID" value="KXB80489.1"/>
    <property type="molecule type" value="Genomic_DNA"/>
</dbReference>
<evidence type="ECO:0000313" key="5">
    <source>
        <dbReference type="Proteomes" id="UP000070572"/>
    </source>
</evidence>